<name>A0A0A9CW89_ARUDO</name>
<proteinExistence type="predicted"/>
<organism evidence="1">
    <name type="scientific">Arundo donax</name>
    <name type="common">Giant reed</name>
    <name type="synonym">Donax arundinaceus</name>
    <dbReference type="NCBI Taxonomy" id="35708"/>
    <lineage>
        <taxon>Eukaryota</taxon>
        <taxon>Viridiplantae</taxon>
        <taxon>Streptophyta</taxon>
        <taxon>Embryophyta</taxon>
        <taxon>Tracheophyta</taxon>
        <taxon>Spermatophyta</taxon>
        <taxon>Magnoliopsida</taxon>
        <taxon>Liliopsida</taxon>
        <taxon>Poales</taxon>
        <taxon>Poaceae</taxon>
        <taxon>PACMAD clade</taxon>
        <taxon>Arundinoideae</taxon>
        <taxon>Arundineae</taxon>
        <taxon>Arundo</taxon>
    </lineage>
</organism>
<evidence type="ECO:0000313" key="1">
    <source>
        <dbReference type="EMBL" id="JAD77625.1"/>
    </source>
</evidence>
<accession>A0A0A9CW89</accession>
<protein>
    <submittedName>
        <fullName evidence="1">Uncharacterized protein</fullName>
    </submittedName>
</protein>
<sequence length="118" mass="13244">MLLFQVSKLLRSLPTRVETRILGVLSLFCQTVRGVQVQLSSSSLVLVYTLVRCRPSLLLWSLILQCILWTQPQEGSGKTTLPRSIELRRFRHSDTSNYGQTNVLMLHALGTADLVTSS</sequence>
<reference evidence="1" key="1">
    <citation type="submission" date="2014-09" db="EMBL/GenBank/DDBJ databases">
        <authorList>
            <person name="Magalhaes I.L.F."/>
            <person name="Oliveira U."/>
            <person name="Santos F.R."/>
            <person name="Vidigal T.H.D.A."/>
            <person name="Brescovit A.D."/>
            <person name="Santos A.J."/>
        </authorList>
    </citation>
    <scope>NUCLEOTIDE SEQUENCE</scope>
    <source>
        <tissue evidence="1">Shoot tissue taken approximately 20 cm above the soil surface</tissue>
    </source>
</reference>
<reference evidence="1" key="2">
    <citation type="journal article" date="2015" name="Data Brief">
        <title>Shoot transcriptome of the giant reed, Arundo donax.</title>
        <authorList>
            <person name="Barrero R.A."/>
            <person name="Guerrero F.D."/>
            <person name="Moolhuijzen P."/>
            <person name="Goolsby J.A."/>
            <person name="Tidwell J."/>
            <person name="Bellgard S.E."/>
            <person name="Bellgard M.I."/>
        </authorList>
    </citation>
    <scope>NUCLEOTIDE SEQUENCE</scope>
    <source>
        <tissue evidence="1">Shoot tissue taken approximately 20 cm above the soil surface</tissue>
    </source>
</reference>
<dbReference type="EMBL" id="GBRH01220270">
    <property type="protein sequence ID" value="JAD77625.1"/>
    <property type="molecule type" value="Transcribed_RNA"/>
</dbReference>
<dbReference type="AlphaFoldDB" id="A0A0A9CW89"/>